<keyword evidence="3" id="KW-1185">Reference proteome</keyword>
<dbReference type="Proteomes" id="UP000005239">
    <property type="component" value="Unassembled WGS sequence"/>
</dbReference>
<dbReference type="SUPFAM" id="SSF57667">
    <property type="entry name" value="beta-beta-alpha zinc fingers"/>
    <property type="match status" value="1"/>
</dbReference>
<dbReference type="SMART" id="SM00355">
    <property type="entry name" value="ZnF_C2H2"/>
    <property type="match status" value="2"/>
</dbReference>
<accession>A0A8R1UQT6</accession>
<gene>
    <name evidence="2" type="primary">WBGene00274541</name>
</gene>
<dbReference type="EnsemblMetazoa" id="PPA36172.1">
    <property type="protein sequence ID" value="PPA36172.1"/>
    <property type="gene ID" value="WBGene00274541"/>
</dbReference>
<dbReference type="PANTHER" id="PTHR16515">
    <property type="entry name" value="PR DOMAIN ZINC FINGER PROTEIN"/>
    <property type="match status" value="1"/>
</dbReference>
<protein>
    <submittedName>
        <fullName evidence="2">Zinc finger protein</fullName>
    </submittedName>
</protein>
<reference evidence="2" key="2">
    <citation type="submission" date="2022-06" db="UniProtKB">
        <authorList>
            <consortium name="EnsemblMetazoa"/>
        </authorList>
    </citation>
    <scope>IDENTIFICATION</scope>
    <source>
        <strain evidence="2">PS312</strain>
    </source>
</reference>
<sequence length="269" mass="30601">SVEIVRAALEKGRRLLEEWDNKKDVPQFRTMYGKLYGLNNWMNSREGNSIVKMSPRKSEEPEEIYRISSLSVYLNGSKSEDSDSEESEDSDEEKDERIKGASLGNSVKKHNCGECGKACVSLSALERHKQMMIFVKKRSNANIATKPSQIVETSKSTKICISVSDEIERKTSLLSHSGEINLAWWCSPYGPLIVRDSSLCPHRIGAINDPMQFNSADNDPRKKAYACNHCEKTFATKYYRQRHQSTHLGMKHNTIYGFKNSVFTMDCKI</sequence>
<dbReference type="Gene3D" id="3.30.160.60">
    <property type="entry name" value="Classic Zinc Finger"/>
    <property type="match status" value="1"/>
</dbReference>
<evidence type="ECO:0000256" key="1">
    <source>
        <dbReference type="SAM" id="MobiDB-lite"/>
    </source>
</evidence>
<dbReference type="AlphaFoldDB" id="A0A2A6CXZ0"/>
<dbReference type="PROSITE" id="PS00028">
    <property type="entry name" value="ZINC_FINGER_C2H2_1"/>
    <property type="match status" value="1"/>
</dbReference>
<proteinExistence type="predicted"/>
<dbReference type="Pfam" id="PF00096">
    <property type="entry name" value="zf-C2H2"/>
    <property type="match status" value="2"/>
</dbReference>
<evidence type="ECO:0000313" key="2">
    <source>
        <dbReference type="EnsemblMetazoa" id="PPA36172.1"/>
    </source>
</evidence>
<feature type="compositionally biased region" description="Acidic residues" evidence="1">
    <location>
        <begin position="82"/>
        <end position="94"/>
    </location>
</feature>
<dbReference type="PROSITE" id="PS50157">
    <property type="entry name" value="ZINC_FINGER_C2H2_2"/>
    <property type="match status" value="1"/>
</dbReference>
<evidence type="ECO:0000313" key="3">
    <source>
        <dbReference type="Proteomes" id="UP000005239"/>
    </source>
</evidence>
<dbReference type="InterPro" id="IPR013087">
    <property type="entry name" value="Znf_C2H2_type"/>
</dbReference>
<organism evidence="2 3">
    <name type="scientific">Pristionchus pacificus</name>
    <name type="common">Parasitic nematode worm</name>
    <dbReference type="NCBI Taxonomy" id="54126"/>
    <lineage>
        <taxon>Eukaryota</taxon>
        <taxon>Metazoa</taxon>
        <taxon>Ecdysozoa</taxon>
        <taxon>Nematoda</taxon>
        <taxon>Chromadorea</taxon>
        <taxon>Rhabditida</taxon>
        <taxon>Rhabditina</taxon>
        <taxon>Diplogasteromorpha</taxon>
        <taxon>Diplogasteroidea</taxon>
        <taxon>Neodiplogasteridae</taxon>
        <taxon>Pristionchus</taxon>
    </lineage>
</organism>
<reference evidence="3" key="1">
    <citation type="journal article" date="2008" name="Nat. Genet.">
        <title>The Pristionchus pacificus genome provides a unique perspective on nematode lifestyle and parasitism.</title>
        <authorList>
            <person name="Dieterich C."/>
            <person name="Clifton S.W."/>
            <person name="Schuster L.N."/>
            <person name="Chinwalla A."/>
            <person name="Delehaunty K."/>
            <person name="Dinkelacker I."/>
            <person name="Fulton L."/>
            <person name="Fulton R."/>
            <person name="Godfrey J."/>
            <person name="Minx P."/>
            <person name="Mitreva M."/>
            <person name="Roeseler W."/>
            <person name="Tian H."/>
            <person name="Witte H."/>
            <person name="Yang S.P."/>
            <person name="Wilson R.K."/>
            <person name="Sommer R.J."/>
        </authorList>
    </citation>
    <scope>NUCLEOTIDE SEQUENCE [LARGE SCALE GENOMIC DNA]</scope>
    <source>
        <strain evidence="3">PS312</strain>
    </source>
</reference>
<feature type="region of interest" description="Disordered" evidence="1">
    <location>
        <begin position="75"/>
        <end position="102"/>
    </location>
</feature>
<name>A0A2A6CXZ0_PRIPA</name>
<dbReference type="PANTHER" id="PTHR16515:SF35">
    <property type="entry name" value="FEZ FAMILY ZINC FINGER PROTEIN 2"/>
    <property type="match status" value="1"/>
</dbReference>
<dbReference type="InterPro" id="IPR036236">
    <property type="entry name" value="Znf_C2H2_sf"/>
</dbReference>
<dbReference type="InterPro" id="IPR050331">
    <property type="entry name" value="Zinc_finger"/>
</dbReference>
<accession>A0A2A6CXZ0</accession>